<reference evidence="3 4" key="1">
    <citation type="journal article" date="2016" name="Nat. Commun.">
        <title>Thousands of microbial genomes shed light on interconnected biogeochemical processes in an aquifer system.</title>
        <authorList>
            <person name="Anantharaman K."/>
            <person name="Brown C.T."/>
            <person name="Hug L.A."/>
            <person name="Sharon I."/>
            <person name="Castelle C.J."/>
            <person name="Probst A.J."/>
            <person name="Thomas B.C."/>
            <person name="Singh A."/>
            <person name="Wilkins M.J."/>
            <person name="Karaoz U."/>
            <person name="Brodie E.L."/>
            <person name="Williams K.H."/>
            <person name="Hubbard S.S."/>
            <person name="Banfield J.F."/>
        </authorList>
    </citation>
    <scope>NUCLEOTIDE SEQUENCE [LARGE SCALE GENOMIC DNA]</scope>
</reference>
<evidence type="ECO:0000259" key="2">
    <source>
        <dbReference type="Pfam" id="PF03330"/>
    </source>
</evidence>
<gene>
    <name evidence="3" type="ORF">A3I42_04250</name>
</gene>
<keyword evidence="1" id="KW-0732">Signal</keyword>
<accession>A0A1F7VAT9</accession>
<dbReference type="InterPro" id="IPR009009">
    <property type="entry name" value="RlpA-like_DPBB"/>
</dbReference>
<organism evidence="3 4">
    <name type="scientific">Candidatus Uhrbacteria bacterium RIFCSPLOWO2_02_FULL_49_11</name>
    <dbReference type="NCBI Taxonomy" id="1802409"/>
    <lineage>
        <taxon>Bacteria</taxon>
        <taxon>Candidatus Uhriibacteriota</taxon>
    </lineage>
</organism>
<dbReference type="PANTHER" id="PTHR34183:SF8">
    <property type="entry name" value="ENDOLYTIC PEPTIDOGLYCAN TRANSGLYCOSYLASE RLPA-RELATED"/>
    <property type="match status" value="1"/>
</dbReference>
<proteinExistence type="predicted"/>
<comment type="caution">
    <text evidence="3">The sequence shown here is derived from an EMBL/GenBank/DDBJ whole genome shotgun (WGS) entry which is preliminary data.</text>
</comment>
<dbReference type="PANTHER" id="PTHR34183">
    <property type="entry name" value="ENDOLYTIC PEPTIDOGLYCAN TRANSGLYCOSYLASE RLPA"/>
    <property type="match status" value="1"/>
</dbReference>
<sequence>MKPHNPTQLSQNIARNLWRRGVCALAIVAGALCATQGANAQIATSTALTATTTIEELAETIPPVPQELFHARFELSQNSLTAGAQVTTTPGVEIKLPRTTSTPLTLNLLQLLPEELPLDAWNATTTTTTVWQIDVTSSVIKPWLPSAPIKITLPVTGPYYKKKIISFWDNRLSRWRDLASTTDFERNAVSALYPLPYGRFIVRESETVYEGIASWYKWKNCNCAAFRFTPKKYILKVTNISPSARKGKSVTVRVNDYGPEEWTARLIDLDYVAYRAIGLPRGGIMPVRVEIVK</sequence>
<feature type="chain" id="PRO_5009533217" description="RlpA-like protein double-psi beta-barrel domain-containing protein" evidence="1">
    <location>
        <begin position="41"/>
        <end position="293"/>
    </location>
</feature>
<feature type="domain" description="RlpA-like protein double-psi beta-barrel" evidence="2">
    <location>
        <begin position="211"/>
        <end position="289"/>
    </location>
</feature>
<dbReference type="SUPFAM" id="SSF50685">
    <property type="entry name" value="Barwin-like endoglucanases"/>
    <property type="match status" value="1"/>
</dbReference>
<dbReference type="InterPro" id="IPR036908">
    <property type="entry name" value="RlpA-like_sf"/>
</dbReference>
<dbReference type="EMBL" id="MGER01000069">
    <property type="protein sequence ID" value="OGL87616.1"/>
    <property type="molecule type" value="Genomic_DNA"/>
</dbReference>
<name>A0A1F7VAT9_9BACT</name>
<dbReference type="AlphaFoldDB" id="A0A1F7VAT9"/>
<evidence type="ECO:0000256" key="1">
    <source>
        <dbReference type="SAM" id="SignalP"/>
    </source>
</evidence>
<dbReference type="Pfam" id="PF03330">
    <property type="entry name" value="DPBB_1"/>
    <property type="match status" value="1"/>
</dbReference>
<dbReference type="Gene3D" id="2.40.40.10">
    <property type="entry name" value="RlpA-like domain"/>
    <property type="match status" value="1"/>
</dbReference>
<evidence type="ECO:0000313" key="4">
    <source>
        <dbReference type="Proteomes" id="UP000178264"/>
    </source>
</evidence>
<dbReference type="Proteomes" id="UP000178264">
    <property type="component" value="Unassembled WGS sequence"/>
</dbReference>
<dbReference type="CDD" id="cd22268">
    <property type="entry name" value="DPBB_RlpA-like"/>
    <property type="match status" value="1"/>
</dbReference>
<protein>
    <recommendedName>
        <fullName evidence="2">RlpA-like protein double-psi beta-barrel domain-containing protein</fullName>
    </recommendedName>
</protein>
<evidence type="ECO:0000313" key="3">
    <source>
        <dbReference type="EMBL" id="OGL87616.1"/>
    </source>
</evidence>
<feature type="signal peptide" evidence="1">
    <location>
        <begin position="1"/>
        <end position="40"/>
    </location>
</feature>